<feature type="non-terminal residue" evidence="1">
    <location>
        <position position="1"/>
    </location>
</feature>
<protein>
    <submittedName>
        <fullName evidence="1">Uncharacterized protein</fullName>
    </submittedName>
</protein>
<reference evidence="1 2" key="1">
    <citation type="journal article" date="2014" name="Am. J. Bot.">
        <title>Genome assembly and annotation for red clover (Trifolium pratense; Fabaceae).</title>
        <authorList>
            <person name="Istvanek J."/>
            <person name="Jaros M."/>
            <person name="Krenek A."/>
            <person name="Repkova J."/>
        </authorList>
    </citation>
    <scope>NUCLEOTIDE SEQUENCE [LARGE SCALE GENOMIC DNA]</scope>
    <source>
        <strain evidence="2">cv. Tatra</strain>
        <tissue evidence="1">Young leaves</tissue>
    </source>
</reference>
<evidence type="ECO:0000313" key="1">
    <source>
        <dbReference type="EMBL" id="PNX61680.1"/>
    </source>
</evidence>
<sequence>GSMVEFCLEDGDFAIVVEMFQECGEEGRLI</sequence>
<dbReference type="Proteomes" id="UP000236291">
    <property type="component" value="Unassembled WGS sequence"/>
</dbReference>
<dbReference type="AlphaFoldDB" id="A0A2K3K5X3"/>
<reference evidence="1 2" key="2">
    <citation type="journal article" date="2017" name="Front. Plant Sci.">
        <title>Gene Classification and Mining of Molecular Markers Useful in Red Clover (Trifolium pratense) Breeding.</title>
        <authorList>
            <person name="Istvanek J."/>
            <person name="Dluhosova J."/>
            <person name="Dluhos P."/>
            <person name="Patkova L."/>
            <person name="Nedelnik J."/>
            <person name="Repkova J."/>
        </authorList>
    </citation>
    <scope>NUCLEOTIDE SEQUENCE [LARGE SCALE GENOMIC DNA]</scope>
    <source>
        <strain evidence="2">cv. Tatra</strain>
        <tissue evidence="1">Young leaves</tissue>
    </source>
</reference>
<comment type="caution">
    <text evidence="1">The sequence shown here is derived from an EMBL/GenBank/DDBJ whole genome shotgun (WGS) entry which is preliminary data.</text>
</comment>
<proteinExistence type="predicted"/>
<accession>A0A2K3K5X3</accession>
<name>A0A2K3K5X3_TRIPR</name>
<evidence type="ECO:0000313" key="2">
    <source>
        <dbReference type="Proteomes" id="UP000236291"/>
    </source>
</evidence>
<gene>
    <name evidence="1" type="ORF">L195_g060778</name>
</gene>
<dbReference type="EMBL" id="ASHM01143004">
    <property type="protein sequence ID" value="PNX61680.1"/>
    <property type="molecule type" value="Genomic_DNA"/>
</dbReference>
<organism evidence="1 2">
    <name type="scientific">Trifolium pratense</name>
    <name type="common">Red clover</name>
    <dbReference type="NCBI Taxonomy" id="57577"/>
    <lineage>
        <taxon>Eukaryota</taxon>
        <taxon>Viridiplantae</taxon>
        <taxon>Streptophyta</taxon>
        <taxon>Embryophyta</taxon>
        <taxon>Tracheophyta</taxon>
        <taxon>Spermatophyta</taxon>
        <taxon>Magnoliopsida</taxon>
        <taxon>eudicotyledons</taxon>
        <taxon>Gunneridae</taxon>
        <taxon>Pentapetalae</taxon>
        <taxon>rosids</taxon>
        <taxon>fabids</taxon>
        <taxon>Fabales</taxon>
        <taxon>Fabaceae</taxon>
        <taxon>Papilionoideae</taxon>
        <taxon>50 kb inversion clade</taxon>
        <taxon>NPAAA clade</taxon>
        <taxon>Hologalegina</taxon>
        <taxon>IRL clade</taxon>
        <taxon>Trifolieae</taxon>
        <taxon>Trifolium</taxon>
    </lineage>
</organism>